<evidence type="ECO:0000259" key="17">
    <source>
        <dbReference type="PROSITE" id="PS52012"/>
    </source>
</evidence>
<evidence type="ECO:0000256" key="13">
    <source>
        <dbReference type="ARBA" id="ARBA00023180"/>
    </source>
</evidence>
<proteinExistence type="inferred from homology"/>
<dbReference type="GO" id="GO:0005886">
    <property type="term" value="C:plasma membrane"/>
    <property type="evidence" value="ECO:0007669"/>
    <property type="project" value="UniProtKB-SubCell"/>
</dbReference>
<dbReference type="PANTHER" id="PTHR37928:SF1">
    <property type="entry name" value="CFEM DOMAIN PROTEIN (AFU_ORTHOLOGUE AFUA_6G14090)"/>
    <property type="match status" value="1"/>
</dbReference>
<dbReference type="SMART" id="SM00747">
    <property type="entry name" value="CFEM"/>
    <property type="match status" value="1"/>
</dbReference>
<evidence type="ECO:0000256" key="4">
    <source>
        <dbReference type="ARBA" id="ARBA00022475"/>
    </source>
</evidence>
<evidence type="ECO:0000256" key="10">
    <source>
        <dbReference type="ARBA" id="ARBA00023004"/>
    </source>
</evidence>
<gene>
    <name evidence="18" type="ORF">EJ05DRAFT_497139</name>
</gene>
<keyword evidence="11" id="KW-0472">Membrane</keyword>
<dbReference type="InterPro" id="IPR008427">
    <property type="entry name" value="Extracellular_membr_CFEM_dom"/>
</dbReference>
<dbReference type="PANTHER" id="PTHR37928">
    <property type="entry name" value="CFEM DOMAIN PROTEIN (AFU_ORTHOLOGUE AFUA_6G14090)"/>
    <property type="match status" value="1"/>
</dbReference>
<evidence type="ECO:0000256" key="8">
    <source>
        <dbReference type="ARBA" id="ARBA00022723"/>
    </source>
</evidence>
<keyword evidence="13" id="KW-0325">Glycoprotein</keyword>
<dbReference type="Proteomes" id="UP000799437">
    <property type="component" value="Unassembled WGS sequence"/>
</dbReference>
<dbReference type="GO" id="GO:0005576">
    <property type="term" value="C:extracellular region"/>
    <property type="evidence" value="ECO:0007669"/>
    <property type="project" value="UniProtKB-SubCell"/>
</dbReference>
<feature type="domain" description="CFEM" evidence="17">
    <location>
        <begin position="1"/>
        <end position="115"/>
    </location>
</feature>
<organism evidence="18 19">
    <name type="scientific">Pseudovirgaria hyperparasitica</name>
    <dbReference type="NCBI Taxonomy" id="470096"/>
    <lineage>
        <taxon>Eukaryota</taxon>
        <taxon>Fungi</taxon>
        <taxon>Dikarya</taxon>
        <taxon>Ascomycota</taxon>
        <taxon>Pezizomycotina</taxon>
        <taxon>Dothideomycetes</taxon>
        <taxon>Dothideomycetes incertae sedis</taxon>
        <taxon>Acrospermales</taxon>
        <taxon>Acrospermaceae</taxon>
        <taxon>Pseudovirgaria</taxon>
    </lineage>
</organism>
<evidence type="ECO:0000256" key="5">
    <source>
        <dbReference type="ARBA" id="ARBA00022525"/>
    </source>
</evidence>
<keyword evidence="19" id="KW-1185">Reference proteome</keyword>
<keyword evidence="7" id="KW-0336">GPI-anchor</keyword>
<dbReference type="PROSITE" id="PS52012">
    <property type="entry name" value="CFEM"/>
    <property type="match status" value="1"/>
</dbReference>
<evidence type="ECO:0000256" key="3">
    <source>
        <dbReference type="ARBA" id="ARBA00010031"/>
    </source>
</evidence>
<sequence length="248" mass="23692">MKYSIALLAAVSAAVAQDTSALPGCGQTCIGNMVNIAISQFGCASGDLNCYCSKIDFGYGVRDCSLESCGSDSVAQQVIAYGTNYCSQVLASAGDGAASITLPGLSVLSSAAQQTGGEGSPASTPVTTSPLETTITSDGQTIVQTTGLVTLYGAVGGAQTTGTDVSGALSSALSEATGAVSSALSDASGAVSSVLSDASGAVSSALSDASSIANSATGGAPTDSQGAGPMITAAPVLAGAGLAAMLFI</sequence>
<evidence type="ECO:0000256" key="14">
    <source>
        <dbReference type="ARBA" id="ARBA00023288"/>
    </source>
</evidence>
<accession>A0A6A6WIW3</accession>
<evidence type="ECO:0000256" key="6">
    <source>
        <dbReference type="ARBA" id="ARBA00022617"/>
    </source>
</evidence>
<dbReference type="GO" id="GO:0046872">
    <property type="term" value="F:metal ion binding"/>
    <property type="evidence" value="ECO:0007669"/>
    <property type="project" value="UniProtKB-UniRule"/>
</dbReference>
<feature type="disulfide bond" evidence="15">
    <location>
        <begin position="43"/>
        <end position="50"/>
    </location>
</feature>
<dbReference type="RefSeq" id="XP_033604730.1">
    <property type="nucleotide sequence ID" value="XM_033746507.1"/>
</dbReference>
<evidence type="ECO:0000256" key="12">
    <source>
        <dbReference type="ARBA" id="ARBA00023157"/>
    </source>
</evidence>
<evidence type="ECO:0000313" key="18">
    <source>
        <dbReference type="EMBL" id="KAF2762279.1"/>
    </source>
</evidence>
<dbReference type="OrthoDB" id="1193027at2759"/>
<keyword evidence="9 16" id="KW-0732">Signal</keyword>
<dbReference type="GeneID" id="54487561"/>
<evidence type="ECO:0000256" key="11">
    <source>
        <dbReference type="ARBA" id="ARBA00023136"/>
    </source>
</evidence>
<dbReference type="InterPro" id="IPR051735">
    <property type="entry name" value="CFEM_domain"/>
</dbReference>
<evidence type="ECO:0000256" key="1">
    <source>
        <dbReference type="ARBA" id="ARBA00004609"/>
    </source>
</evidence>
<keyword evidence="6 15" id="KW-0349">Heme</keyword>
<evidence type="ECO:0000256" key="15">
    <source>
        <dbReference type="PROSITE-ProRule" id="PRU01356"/>
    </source>
</evidence>
<dbReference type="AlphaFoldDB" id="A0A6A6WIW3"/>
<dbReference type="Pfam" id="PF05730">
    <property type="entry name" value="CFEM"/>
    <property type="match status" value="1"/>
</dbReference>
<dbReference type="EMBL" id="ML996566">
    <property type="protein sequence ID" value="KAF2762279.1"/>
    <property type="molecule type" value="Genomic_DNA"/>
</dbReference>
<evidence type="ECO:0000256" key="9">
    <source>
        <dbReference type="ARBA" id="ARBA00022729"/>
    </source>
</evidence>
<feature type="signal peptide" evidence="16">
    <location>
        <begin position="1"/>
        <end position="21"/>
    </location>
</feature>
<evidence type="ECO:0000256" key="2">
    <source>
        <dbReference type="ARBA" id="ARBA00004613"/>
    </source>
</evidence>
<keyword evidence="4" id="KW-1003">Cell membrane</keyword>
<keyword evidence="14" id="KW-0449">Lipoprotein</keyword>
<comment type="similarity">
    <text evidence="3">Belongs to the RBT5 family.</text>
</comment>
<feature type="binding site" description="axial binding residue" evidence="15">
    <location>
        <position position="47"/>
    </location>
    <ligand>
        <name>heme</name>
        <dbReference type="ChEBI" id="CHEBI:30413"/>
    </ligand>
    <ligandPart>
        <name>Fe</name>
        <dbReference type="ChEBI" id="CHEBI:18248"/>
    </ligandPart>
</feature>
<comment type="subcellular location">
    <subcellularLocation>
        <location evidence="1">Cell membrane</location>
        <topology evidence="1">Lipid-anchor</topology>
        <topology evidence="1">GPI-anchor</topology>
    </subcellularLocation>
    <subcellularLocation>
        <location evidence="2">Secreted</location>
    </subcellularLocation>
</comment>
<protein>
    <recommendedName>
        <fullName evidence="17">CFEM domain-containing protein</fullName>
    </recommendedName>
</protein>
<keyword evidence="5" id="KW-0964">Secreted</keyword>
<evidence type="ECO:0000256" key="7">
    <source>
        <dbReference type="ARBA" id="ARBA00022622"/>
    </source>
</evidence>
<feature type="chain" id="PRO_5025443351" description="CFEM domain-containing protein" evidence="16">
    <location>
        <begin position="22"/>
        <end position="248"/>
    </location>
</feature>
<comment type="caution">
    <text evidence="15">Lacks conserved residue(s) required for the propagation of feature annotation.</text>
</comment>
<keyword evidence="12 15" id="KW-1015">Disulfide bond</keyword>
<reference evidence="18" key="1">
    <citation type="journal article" date="2020" name="Stud. Mycol.">
        <title>101 Dothideomycetes genomes: a test case for predicting lifestyles and emergence of pathogens.</title>
        <authorList>
            <person name="Haridas S."/>
            <person name="Albert R."/>
            <person name="Binder M."/>
            <person name="Bloem J."/>
            <person name="Labutti K."/>
            <person name="Salamov A."/>
            <person name="Andreopoulos B."/>
            <person name="Baker S."/>
            <person name="Barry K."/>
            <person name="Bills G."/>
            <person name="Bluhm B."/>
            <person name="Cannon C."/>
            <person name="Castanera R."/>
            <person name="Culley D."/>
            <person name="Daum C."/>
            <person name="Ezra D."/>
            <person name="Gonzalez J."/>
            <person name="Henrissat B."/>
            <person name="Kuo A."/>
            <person name="Liang C."/>
            <person name="Lipzen A."/>
            <person name="Lutzoni F."/>
            <person name="Magnuson J."/>
            <person name="Mondo S."/>
            <person name="Nolan M."/>
            <person name="Ohm R."/>
            <person name="Pangilinan J."/>
            <person name="Park H.-J."/>
            <person name="Ramirez L."/>
            <person name="Alfaro M."/>
            <person name="Sun H."/>
            <person name="Tritt A."/>
            <person name="Yoshinaga Y."/>
            <person name="Zwiers L.-H."/>
            <person name="Turgeon B."/>
            <person name="Goodwin S."/>
            <person name="Spatafora J."/>
            <person name="Crous P."/>
            <person name="Grigoriev I."/>
        </authorList>
    </citation>
    <scope>NUCLEOTIDE SEQUENCE</scope>
    <source>
        <strain evidence="18">CBS 121739</strain>
    </source>
</reference>
<keyword evidence="8 15" id="KW-0479">Metal-binding</keyword>
<keyword evidence="10 15" id="KW-0408">Iron</keyword>
<name>A0A6A6WIW3_9PEZI</name>
<dbReference type="GO" id="GO:0098552">
    <property type="term" value="C:side of membrane"/>
    <property type="evidence" value="ECO:0007669"/>
    <property type="project" value="UniProtKB-KW"/>
</dbReference>
<evidence type="ECO:0000313" key="19">
    <source>
        <dbReference type="Proteomes" id="UP000799437"/>
    </source>
</evidence>
<evidence type="ECO:0000256" key="16">
    <source>
        <dbReference type="SAM" id="SignalP"/>
    </source>
</evidence>